<gene>
    <name evidence="1" type="ORF">FIM25_03320</name>
</gene>
<reference evidence="1 2" key="1">
    <citation type="submission" date="2019-06" db="EMBL/GenBank/DDBJ databases">
        <title>Desulfobotulus mexicanus sp. nov., a novel sulfate-reducing bacterium isolated from the sediment of an alkaline crater lake in Mexico.</title>
        <authorList>
            <person name="Hirschler-Rea A."/>
        </authorList>
    </citation>
    <scope>NUCLEOTIDE SEQUENCE [LARGE SCALE GENOMIC DNA]</scope>
    <source>
        <strain evidence="1 2">PAR22N</strain>
    </source>
</reference>
<protein>
    <submittedName>
        <fullName evidence="1">Uncharacterized protein</fullName>
    </submittedName>
</protein>
<sequence>MTYPALGSIDPVLSGRVMQSHDIKKYLSHKKDAGQIKIFLFVFVVTAYKFCTEFKILKKVFCFFKGRGITW</sequence>
<dbReference type="AlphaFoldDB" id="A0A5Q4VG69"/>
<keyword evidence="2" id="KW-1185">Reference proteome</keyword>
<name>A0A5Q4VG69_9BACT</name>
<comment type="caution">
    <text evidence="1">The sequence shown here is derived from an EMBL/GenBank/DDBJ whole genome shotgun (WGS) entry which is preliminary data.</text>
</comment>
<dbReference type="OrthoDB" id="9879055at2"/>
<dbReference type="EMBL" id="VDMB01000002">
    <property type="protein sequence ID" value="TYT75938.1"/>
    <property type="molecule type" value="Genomic_DNA"/>
</dbReference>
<evidence type="ECO:0000313" key="1">
    <source>
        <dbReference type="EMBL" id="TYT75938.1"/>
    </source>
</evidence>
<proteinExistence type="predicted"/>
<accession>A0A5Q4VG69</accession>
<dbReference type="Proteomes" id="UP000321899">
    <property type="component" value="Unassembled WGS sequence"/>
</dbReference>
<evidence type="ECO:0000313" key="2">
    <source>
        <dbReference type="Proteomes" id="UP000321899"/>
    </source>
</evidence>
<organism evidence="1 2">
    <name type="scientific">Desulfobotulus mexicanus</name>
    <dbReference type="NCBI Taxonomy" id="2586642"/>
    <lineage>
        <taxon>Bacteria</taxon>
        <taxon>Pseudomonadati</taxon>
        <taxon>Thermodesulfobacteriota</taxon>
        <taxon>Desulfobacteria</taxon>
        <taxon>Desulfobacterales</taxon>
        <taxon>Desulfobacteraceae</taxon>
        <taxon>Desulfobotulus</taxon>
    </lineage>
</organism>
<dbReference type="RefSeq" id="WP_139446264.1">
    <property type="nucleotide sequence ID" value="NZ_VDMB01000002.1"/>
</dbReference>